<name>A0AAV0SU32_9STRA</name>
<gene>
    <name evidence="2" type="ORF">PFR001_LOCUS3961</name>
    <name evidence="3" type="ORF">PFR002_LOCUS1713</name>
</gene>
<evidence type="ECO:0000313" key="5">
    <source>
        <dbReference type="Proteomes" id="UP001159659"/>
    </source>
</evidence>
<organism evidence="3 5">
    <name type="scientific">Peronospora farinosa</name>
    <dbReference type="NCBI Taxonomy" id="134698"/>
    <lineage>
        <taxon>Eukaryota</taxon>
        <taxon>Sar</taxon>
        <taxon>Stramenopiles</taxon>
        <taxon>Oomycota</taxon>
        <taxon>Peronosporomycetes</taxon>
        <taxon>Peronosporales</taxon>
        <taxon>Peronosporaceae</taxon>
        <taxon>Peronospora</taxon>
    </lineage>
</organism>
<accession>A0AAV0SU32</accession>
<dbReference type="EMBL" id="CAKLBC010000822">
    <property type="protein sequence ID" value="CAH0488480.1"/>
    <property type="molecule type" value="Genomic_DNA"/>
</dbReference>
<dbReference type="Proteomes" id="UP001159659">
    <property type="component" value="Unassembled WGS sequence"/>
</dbReference>
<dbReference type="AlphaFoldDB" id="A0AAV0SU32"/>
<evidence type="ECO:0000256" key="1">
    <source>
        <dbReference type="SAM" id="MobiDB-lite"/>
    </source>
</evidence>
<feature type="region of interest" description="Disordered" evidence="1">
    <location>
        <begin position="65"/>
        <end position="96"/>
    </location>
</feature>
<comment type="caution">
    <text evidence="3">The sequence shown here is derived from an EMBL/GenBank/DDBJ whole genome shotgun (WGS) entry which is preliminary data.</text>
</comment>
<evidence type="ECO:0000313" key="3">
    <source>
        <dbReference type="EMBL" id="CAI5707959.1"/>
    </source>
</evidence>
<reference evidence="2 4" key="1">
    <citation type="submission" date="2021-11" db="EMBL/GenBank/DDBJ databases">
        <authorList>
            <person name="Islam A."/>
            <person name="Islam S."/>
            <person name="Flora M.S."/>
            <person name="Rahman M."/>
            <person name="Ziaur R.M."/>
            <person name="Epstein J.H."/>
            <person name="Hassan M."/>
            <person name="Klassen M."/>
            <person name="Woodard K."/>
            <person name="Webb A."/>
            <person name="Webby R.J."/>
            <person name="El Zowalaty M.E."/>
        </authorList>
    </citation>
    <scope>NUCLEOTIDE SEQUENCE [LARGE SCALE GENOMIC DNA]</scope>
    <source>
        <strain evidence="2">Pf1</strain>
    </source>
</reference>
<sequence>MYTTNTRYSRHHNNNSYHQTQPYTSPSTKYNYSSPTKYNSGYETYSSPVKSTSYHQRSYAEYYSSPSSPTYYNQQQQQQDFYHSGASTASSSSQEGPFYADELDELDDYNMGMASAEMTTIPTVVTPIKLSLYEQGKTPTGRVMITAGNQTIEFFSCAVNAPLSRCMIVHE</sequence>
<evidence type="ECO:0000313" key="4">
    <source>
        <dbReference type="Proteomes" id="UP001157938"/>
    </source>
</evidence>
<reference evidence="3" key="2">
    <citation type="submission" date="2022-12" db="EMBL/GenBank/DDBJ databases">
        <authorList>
            <person name="Webb A."/>
        </authorList>
    </citation>
    <scope>NUCLEOTIDE SEQUENCE</scope>
    <source>
        <strain evidence="3">Pf2</strain>
    </source>
</reference>
<feature type="compositionally biased region" description="Polar residues" evidence="1">
    <location>
        <begin position="14"/>
        <end position="34"/>
    </location>
</feature>
<dbReference type="Proteomes" id="UP001157938">
    <property type="component" value="Unassembled WGS sequence"/>
</dbReference>
<keyword evidence="4" id="KW-1185">Reference proteome</keyword>
<protein>
    <submittedName>
        <fullName evidence="3">Uncharacterized protein</fullName>
    </submittedName>
</protein>
<proteinExistence type="predicted"/>
<feature type="region of interest" description="Disordered" evidence="1">
    <location>
        <begin position="1"/>
        <end position="34"/>
    </location>
</feature>
<feature type="compositionally biased region" description="Low complexity" evidence="1">
    <location>
        <begin position="65"/>
        <end position="93"/>
    </location>
</feature>
<evidence type="ECO:0000313" key="2">
    <source>
        <dbReference type="EMBL" id="CAH0488480.1"/>
    </source>
</evidence>
<dbReference type="EMBL" id="CANTFK010000180">
    <property type="protein sequence ID" value="CAI5707959.1"/>
    <property type="molecule type" value="Genomic_DNA"/>
</dbReference>